<keyword evidence="5" id="KW-1133">Transmembrane helix</keyword>
<dbReference type="InterPro" id="IPR051809">
    <property type="entry name" value="Plant_receptor-like_S/T_kinase"/>
</dbReference>
<dbReference type="GO" id="GO:0005524">
    <property type="term" value="F:ATP binding"/>
    <property type="evidence" value="ECO:0007669"/>
    <property type="project" value="InterPro"/>
</dbReference>
<dbReference type="InterPro" id="IPR008271">
    <property type="entry name" value="Ser/Thr_kinase_AS"/>
</dbReference>
<accession>A0A1S4AVJ3</accession>
<sequence>MNSSMDHGSIAEVLRNFMVTATNWSSSSPVCSWIGISCSSRHHRVAALDISNNPLRGELPEELAHLQRVKLVNVTGNRFSGTLPSDLGRRLPNQEKFSCSSNLLSCFISSSISNSSRLTGLDISWNSFTDPIPESLALSFFTSLTNCRELRVLKFDRNPLDGVFSASVRNFSATQIFEEQGCKLKGVIPEEIGNLTTMTMMSLQNNELAGHIPNTIQRMLNLQELYLQSNKIEGPIPDIICNLKNLGALDLSGNHFSGSVPPCLGSVTSLSYVARTLQNVAWGNSSRDWKFKAAMLIDLSKNDFPALAYVFLRLRKKKKNAGQADVSMVKGHERISYYELEQATKGFSESNLLEINIMIDVASAMDYLHNGYSTPVVHCDMKPSNVLLDQDMVGHVTEIVSQWIIAKMQCMLSIMELALSCTLVARTSIEEALCSLEKIRSSFVTSQH</sequence>
<dbReference type="AlphaFoldDB" id="A0A1S4AVJ3"/>
<evidence type="ECO:0000256" key="6">
    <source>
        <dbReference type="ARBA" id="ARBA00023136"/>
    </source>
</evidence>
<dbReference type="Pfam" id="PF00560">
    <property type="entry name" value="LRR_1"/>
    <property type="match status" value="2"/>
</dbReference>
<dbReference type="SUPFAM" id="SSF52058">
    <property type="entry name" value="L domain-like"/>
    <property type="match status" value="1"/>
</dbReference>
<feature type="domain" description="Protein kinase" evidence="7">
    <location>
        <begin position="246"/>
        <end position="448"/>
    </location>
</feature>
<dbReference type="GO" id="GO:0004672">
    <property type="term" value="F:protein kinase activity"/>
    <property type="evidence" value="ECO:0007669"/>
    <property type="project" value="InterPro"/>
</dbReference>
<dbReference type="SMR" id="A0A1S4AVJ3"/>
<dbReference type="PANTHER" id="PTHR27008">
    <property type="entry name" value="OS04G0122200 PROTEIN"/>
    <property type="match status" value="1"/>
</dbReference>
<evidence type="ECO:0000256" key="4">
    <source>
        <dbReference type="ARBA" id="ARBA00022737"/>
    </source>
</evidence>
<dbReference type="Gene3D" id="1.10.510.10">
    <property type="entry name" value="Transferase(Phosphotransferase) domain 1"/>
    <property type="match status" value="1"/>
</dbReference>
<organism evidence="8">
    <name type="scientific">Nicotiana tabacum</name>
    <name type="common">Common tobacco</name>
    <dbReference type="NCBI Taxonomy" id="4097"/>
    <lineage>
        <taxon>Eukaryota</taxon>
        <taxon>Viridiplantae</taxon>
        <taxon>Streptophyta</taxon>
        <taxon>Embryophyta</taxon>
        <taxon>Tracheophyta</taxon>
        <taxon>Spermatophyta</taxon>
        <taxon>Magnoliopsida</taxon>
        <taxon>eudicotyledons</taxon>
        <taxon>Gunneridae</taxon>
        <taxon>Pentapetalae</taxon>
        <taxon>asterids</taxon>
        <taxon>lamiids</taxon>
        <taxon>Solanales</taxon>
        <taxon>Solanaceae</taxon>
        <taxon>Nicotianoideae</taxon>
        <taxon>Nicotianeae</taxon>
        <taxon>Nicotiana</taxon>
    </lineage>
</organism>
<dbReference type="Gene3D" id="3.80.10.10">
    <property type="entry name" value="Ribonuclease Inhibitor"/>
    <property type="match status" value="1"/>
</dbReference>
<evidence type="ECO:0000256" key="5">
    <source>
        <dbReference type="ARBA" id="ARBA00022989"/>
    </source>
</evidence>
<evidence type="ECO:0000259" key="7">
    <source>
        <dbReference type="PROSITE" id="PS50011"/>
    </source>
</evidence>
<dbReference type="InterPro" id="IPR011009">
    <property type="entry name" value="Kinase-like_dom_sf"/>
</dbReference>
<evidence type="ECO:0000256" key="1">
    <source>
        <dbReference type="ARBA" id="ARBA00004370"/>
    </source>
</evidence>
<keyword evidence="4" id="KW-0677">Repeat</keyword>
<dbReference type="STRING" id="4097.A0A1S4AVJ3"/>
<dbReference type="PANTHER" id="PTHR27008:SF559">
    <property type="entry name" value="LRR RECEPTOR-LIKE SERINE_THREONINE-PROTEIN KINASE FLS2"/>
    <property type="match status" value="1"/>
</dbReference>
<evidence type="ECO:0000256" key="3">
    <source>
        <dbReference type="ARBA" id="ARBA00022692"/>
    </source>
</evidence>
<evidence type="ECO:0000256" key="2">
    <source>
        <dbReference type="ARBA" id="ARBA00022614"/>
    </source>
</evidence>
<dbReference type="FunFam" id="3.80.10.10:FF:000383">
    <property type="entry name" value="Leucine-rich repeat receptor protein kinase EMS1"/>
    <property type="match status" value="1"/>
</dbReference>
<reference evidence="8" key="1">
    <citation type="submission" date="2025-08" db="UniProtKB">
        <authorList>
            <consortium name="RefSeq"/>
        </authorList>
    </citation>
    <scope>IDENTIFICATION</scope>
</reference>
<dbReference type="PROSITE" id="PS50011">
    <property type="entry name" value="PROTEIN_KINASE_DOM"/>
    <property type="match status" value="1"/>
</dbReference>
<gene>
    <name evidence="8" type="primary">LOC107801817</name>
</gene>
<dbReference type="SUPFAM" id="SSF56112">
    <property type="entry name" value="Protein kinase-like (PK-like)"/>
    <property type="match status" value="1"/>
</dbReference>
<dbReference type="RefSeq" id="XP_016480694.1">
    <property type="nucleotide sequence ID" value="XM_016625208.1"/>
</dbReference>
<dbReference type="Pfam" id="PF13855">
    <property type="entry name" value="LRR_8"/>
    <property type="match status" value="1"/>
</dbReference>
<keyword evidence="6" id="KW-0472">Membrane</keyword>
<dbReference type="PROSITE" id="PS00108">
    <property type="entry name" value="PROTEIN_KINASE_ST"/>
    <property type="match status" value="1"/>
</dbReference>
<dbReference type="InterPro" id="IPR000719">
    <property type="entry name" value="Prot_kinase_dom"/>
</dbReference>
<evidence type="ECO:0000313" key="8">
    <source>
        <dbReference type="RefSeq" id="XP_016480694.1"/>
    </source>
</evidence>
<dbReference type="PaxDb" id="4097-A0A1S4AVJ3"/>
<dbReference type="KEGG" id="nta:107801817"/>
<keyword evidence="3" id="KW-0812">Transmembrane</keyword>
<dbReference type="OrthoDB" id="676979at2759"/>
<keyword evidence="2" id="KW-0433">Leucine-rich repeat</keyword>
<name>A0A1S4AVJ3_TOBAC</name>
<protein>
    <submittedName>
        <fullName evidence="8">LRR receptor-like serine/threonine-protein kinase FLS2</fullName>
    </submittedName>
</protein>
<dbReference type="InterPro" id="IPR001611">
    <property type="entry name" value="Leu-rich_rpt"/>
</dbReference>
<dbReference type="InterPro" id="IPR032675">
    <property type="entry name" value="LRR_dom_sf"/>
</dbReference>
<dbReference type="GO" id="GO:0016020">
    <property type="term" value="C:membrane"/>
    <property type="evidence" value="ECO:0007669"/>
    <property type="project" value="UniProtKB-SubCell"/>
</dbReference>
<comment type="subcellular location">
    <subcellularLocation>
        <location evidence="1">Membrane</location>
    </subcellularLocation>
</comment>
<proteinExistence type="predicted"/>